<dbReference type="RefSeq" id="WP_124344117.1">
    <property type="nucleotide sequence ID" value="NZ_BHYL01000311.1"/>
</dbReference>
<feature type="transmembrane region" description="Helical" evidence="2">
    <location>
        <begin position="91"/>
        <end position="115"/>
    </location>
</feature>
<feature type="compositionally biased region" description="Basic and acidic residues" evidence="1">
    <location>
        <begin position="137"/>
        <end position="147"/>
    </location>
</feature>
<proteinExistence type="predicted"/>
<gene>
    <name evidence="3" type="ORF">CTKZ_31540</name>
</gene>
<accession>A0A401V3V8</accession>
<dbReference type="EMBL" id="BHYL01000311">
    <property type="protein sequence ID" value="GCD21592.1"/>
    <property type="molecule type" value="Genomic_DNA"/>
</dbReference>
<feature type="region of interest" description="Disordered" evidence="1">
    <location>
        <begin position="119"/>
        <end position="193"/>
    </location>
</feature>
<keyword evidence="2" id="KW-0472">Membrane</keyword>
<keyword evidence="2" id="KW-0812">Transmembrane</keyword>
<sequence length="193" mass="19157">MQPLSTDVLTKAASTFVLGLVVGAVGTAMHRSVPPWGVVLCLLLVACAALLSRAWGGGVAVAGLAGGMFLSVTTLARSGPGGDVLVPAQQGIGWVWVVGAAGVLILVALAPRALFRDEPRGERPRPVAVTEGVETVDEGRGGGDARPVDGGVVGGEPRPVDGGPFEGSPAPADGDRPGGEPDDGSGARPGTSR</sequence>
<dbReference type="Proteomes" id="UP000288246">
    <property type="component" value="Unassembled WGS sequence"/>
</dbReference>
<protein>
    <submittedName>
        <fullName evidence="3">Uncharacterized protein</fullName>
    </submittedName>
</protein>
<dbReference type="AlphaFoldDB" id="A0A401V3V8"/>
<evidence type="ECO:0000313" key="3">
    <source>
        <dbReference type="EMBL" id="GCD21592.1"/>
    </source>
</evidence>
<feature type="transmembrane region" description="Helical" evidence="2">
    <location>
        <begin position="59"/>
        <end position="79"/>
    </location>
</feature>
<keyword evidence="4" id="KW-1185">Reference proteome</keyword>
<keyword evidence="2" id="KW-1133">Transmembrane helix</keyword>
<evidence type="ECO:0000256" key="2">
    <source>
        <dbReference type="SAM" id="Phobius"/>
    </source>
</evidence>
<organism evidence="3 4">
    <name type="scientific">Cellulomonas algicola</name>
    <dbReference type="NCBI Taxonomy" id="2071633"/>
    <lineage>
        <taxon>Bacteria</taxon>
        <taxon>Bacillati</taxon>
        <taxon>Actinomycetota</taxon>
        <taxon>Actinomycetes</taxon>
        <taxon>Micrococcales</taxon>
        <taxon>Cellulomonadaceae</taxon>
        <taxon>Cellulomonas</taxon>
    </lineage>
</organism>
<name>A0A401V3V8_9CELL</name>
<comment type="caution">
    <text evidence="3">The sequence shown here is derived from an EMBL/GenBank/DDBJ whole genome shotgun (WGS) entry which is preliminary data.</text>
</comment>
<reference evidence="3 4" key="1">
    <citation type="submission" date="2018-11" db="EMBL/GenBank/DDBJ databases">
        <title>Draft genome sequence of Cellulomonas takizawaensis strain TKZ-21.</title>
        <authorList>
            <person name="Yamamura H."/>
            <person name="Hayashi T."/>
            <person name="Hamada M."/>
            <person name="Serisawa Y."/>
            <person name="Matsuyama K."/>
            <person name="Nakagawa Y."/>
            <person name="Otoguro M."/>
            <person name="Yanagida F."/>
            <person name="Hayakawa M."/>
        </authorList>
    </citation>
    <scope>NUCLEOTIDE SEQUENCE [LARGE SCALE GENOMIC DNA]</scope>
    <source>
        <strain evidence="3 4">TKZ-21</strain>
    </source>
</reference>
<feature type="transmembrane region" description="Helical" evidence="2">
    <location>
        <begin position="12"/>
        <end position="29"/>
    </location>
</feature>
<evidence type="ECO:0000313" key="4">
    <source>
        <dbReference type="Proteomes" id="UP000288246"/>
    </source>
</evidence>
<evidence type="ECO:0000256" key="1">
    <source>
        <dbReference type="SAM" id="MobiDB-lite"/>
    </source>
</evidence>
<feature type="transmembrane region" description="Helical" evidence="2">
    <location>
        <begin position="35"/>
        <end position="52"/>
    </location>
</feature>
<dbReference type="OrthoDB" id="3232343at2"/>